<sequence>MLMIQRLRIDNEQEWNKENQQTVLNDFYFSLVTYGKCVYWVNDQKIIMDKGGILLIPPGNSFKWKYIPTVFHSKYVVEFNTKQDFTSLPLIMKDSHTHLQAGCFSILHEKMKIIGSQWTEKMPYYEVYASSVFTEVLIHINRELDRGPVTPDKYRYAELMKNYIRENYRSKITKEDLADVIQKSPNYTATLFSSVTGQTISEYVHSIRVKKALYMLEESQFTVAELSEFLGYSDVSYFSRVFKQIIGVSPSDYAHHKLIYL</sequence>
<dbReference type="AlphaFoldDB" id="A0A1G7TCX3"/>
<evidence type="ECO:0000313" key="6">
    <source>
        <dbReference type="Proteomes" id="UP000198972"/>
    </source>
</evidence>
<dbReference type="GO" id="GO:0043565">
    <property type="term" value="F:sequence-specific DNA binding"/>
    <property type="evidence" value="ECO:0007669"/>
    <property type="project" value="InterPro"/>
</dbReference>
<keyword evidence="3" id="KW-0804">Transcription</keyword>
<dbReference type="PROSITE" id="PS01124">
    <property type="entry name" value="HTH_ARAC_FAMILY_2"/>
    <property type="match status" value="1"/>
</dbReference>
<dbReference type="STRING" id="670482.SAMN04488542_13619"/>
<dbReference type="SMART" id="SM00342">
    <property type="entry name" value="HTH_ARAC"/>
    <property type="match status" value="1"/>
</dbReference>
<keyword evidence="6" id="KW-1185">Reference proteome</keyword>
<protein>
    <submittedName>
        <fullName evidence="5">AraC family transcriptional regulator, arabinose operon regulatory protein</fullName>
    </submittedName>
</protein>
<dbReference type="Gene3D" id="1.10.10.60">
    <property type="entry name" value="Homeodomain-like"/>
    <property type="match status" value="2"/>
</dbReference>
<dbReference type="PANTHER" id="PTHR43280:SF2">
    <property type="entry name" value="HTH-TYPE TRANSCRIPTIONAL REGULATOR EXSA"/>
    <property type="match status" value="1"/>
</dbReference>
<reference evidence="5 6" key="1">
    <citation type="submission" date="2016-10" db="EMBL/GenBank/DDBJ databases">
        <authorList>
            <person name="de Groot N.N."/>
        </authorList>
    </citation>
    <scope>NUCLEOTIDE SEQUENCE [LARGE SCALE GENOMIC DNA]</scope>
    <source>
        <strain evidence="5 6">DSM 28129</strain>
    </source>
</reference>
<dbReference type="GO" id="GO:0003700">
    <property type="term" value="F:DNA-binding transcription factor activity"/>
    <property type="evidence" value="ECO:0007669"/>
    <property type="project" value="InterPro"/>
</dbReference>
<name>A0A1G7TCX3_9BACL</name>
<keyword evidence="2" id="KW-0238">DNA-binding</keyword>
<evidence type="ECO:0000313" key="5">
    <source>
        <dbReference type="EMBL" id="SDG33085.1"/>
    </source>
</evidence>
<dbReference type="Proteomes" id="UP000198972">
    <property type="component" value="Unassembled WGS sequence"/>
</dbReference>
<proteinExistence type="predicted"/>
<dbReference type="InterPro" id="IPR018060">
    <property type="entry name" value="HTH_AraC"/>
</dbReference>
<evidence type="ECO:0000256" key="2">
    <source>
        <dbReference type="ARBA" id="ARBA00023125"/>
    </source>
</evidence>
<dbReference type="Pfam" id="PF12833">
    <property type="entry name" value="HTH_18"/>
    <property type="match status" value="1"/>
</dbReference>
<dbReference type="SUPFAM" id="SSF46689">
    <property type="entry name" value="Homeodomain-like"/>
    <property type="match status" value="1"/>
</dbReference>
<dbReference type="EMBL" id="FNBG01000036">
    <property type="protein sequence ID" value="SDG33085.1"/>
    <property type="molecule type" value="Genomic_DNA"/>
</dbReference>
<evidence type="ECO:0000256" key="1">
    <source>
        <dbReference type="ARBA" id="ARBA00023015"/>
    </source>
</evidence>
<dbReference type="InterPro" id="IPR009057">
    <property type="entry name" value="Homeodomain-like_sf"/>
</dbReference>
<feature type="domain" description="HTH araC/xylS-type" evidence="4">
    <location>
        <begin position="158"/>
        <end position="256"/>
    </location>
</feature>
<dbReference type="PANTHER" id="PTHR43280">
    <property type="entry name" value="ARAC-FAMILY TRANSCRIPTIONAL REGULATOR"/>
    <property type="match status" value="1"/>
</dbReference>
<keyword evidence="1" id="KW-0805">Transcription regulation</keyword>
<accession>A0A1G7TCX3</accession>
<dbReference type="InterPro" id="IPR020449">
    <property type="entry name" value="Tscrpt_reg_AraC-type_HTH"/>
</dbReference>
<gene>
    <name evidence="5" type="ORF">SAMN04488542_13619</name>
</gene>
<evidence type="ECO:0000259" key="4">
    <source>
        <dbReference type="PROSITE" id="PS01124"/>
    </source>
</evidence>
<evidence type="ECO:0000256" key="3">
    <source>
        <dbReference type="ARBA" id="ARBA00023163"/>
    </source>
</evidence>
<dbReference type="SUPFAM" id="SSF51215">
    <property type="entry name" value="Regulatory protein AraC"/>
    <property type="match status" value="1"/>
</dbReference>
<organism evidence="5 6">
    <name type="scientific">Fontibacillus panacisegetis</name>
    <dbReference type="NCBI Taxonomy" id="670482"/>
    <lineage>
        <taxon>Bacteria</taxon>
        <taxon>Bacillati</taxon>
        <taxon>Bacillota</taxon>
        <taxon>Bacilli</taxon>
        <taxon>Bacillales</taxon>
        <taxon>Paenibacillaceae</taxon>
        <taxon>Fontibacillus</taxon>
    </lineage>
</organism>
<dbReference type="InterPro" id="IPR037923">
    <property type="entry name" value="HTH-like"/>
</dbReference>
<dbReference type="PRINTS" id="PR00032">
    <property type="entry name" value="HTHARAC"/>
</dbReference>